<feature type="domain" description="DUF7716" evidence="1">
    <location>
        <begin position="5"/>
        <end position="106"/>
    </location>
</feature>
<dbReference type="OrthoDB" id="1376061at2"/>
<accession>A0A1G4SBV0</accession>
<dbReference type="EMBL" id="FMTT01000026">
    <property type="protein sequence ID" value="SCW66692.1"/>
    <property type="molecule type" value="Genomic_DNA"/>
</dbReference>
<organism evidence="2 3">
    <name type="scientific">Paenibacillus tianmuensis</name>
    <dbReference type="NCBI Taxonomy" id="624147"/>
    <lineage>
        <taxon>Bacteria</taxon>
        <taxon>Bacillati</taxon>
        <taxon>Bacillota</taxon>
        <taxon>Bacilli</taxon>
        <taxon>Bacillales</taxon>
        <taxon>Paenibacillaceae</taxon>
        <taxon>Paenibacillus</taxon>
    </lineage>
</organism>
<proteinExistence type="predicted"/>
<evidence type="ECO:0000259" key="1">
    <source>
        <dbReference type="Pfam" id="PF24832"/>
    </source>
</evidence>
<name>A0A1G4SBV0_9BACL</name>
<dbReference type="Pfam" id="PF24832">
    <property type="entry name" value="DUF7716"/>
    <property type="match status" value="1"/>
</dbReference>
<evidence type="ECO:0000313" key="2">
    <source>
        <dbReference type="EMBL" id="SCW66692.1"/>
    </source>
</evidence>
<protein>
    <recommendedName>
        <fullName evidence="1">DUF7716 domain-containing protein</fullName>
    </recommendedName>
</protein>
<keyword evidence="3" id="KW-1185">Reference proteome</keyword>
<reference evidence="3" key="1">
    <citation type="submission" date="2016-10" db="EMBL/GenBank/DDBJ databases">
        <authorList>
            <person name="Varghese N."/>
            <person name="Submissions S."/>
        </authorList>
    </citation>
    <scope>NUCLEOTIDE SEQUENCE [LARGE SCALE GENOMIC DNA]</scope>
    <source>
        <strain evidence="3">CGMCC 1.8946</strain>
    </source>
</reference>
<sequence length="108" mass="12547">MEKLMVLRDILNNIEQFEWSDDLFLPEDETWSLDTKGAVLPDDIDDMENDSDEIPKFAKEHNLKYVLGIDSVRGIISNISDQKASCTDNDLFEAFLYYYDNDAFLVIE</sequence>
<evidence type="ECO:0000313" key="3">
    <source>
        <dbReference type="Proteomes" id="UP000198601"/>
    </source>
</evidence>
<dbReference type="Proteomes" id="UP000198601">
    <property type="component" value="Unassembled WGS sequence"/>
</dbReference>
<dbReference type="InterPro" id="IPR056133">
    <property type="entry name" value="DUF7716"/>
</dbReference>
<dbReference type="AlphaFoldDB" id="A0A1G4SBV0"/>
<dbReference type="RefSeq" id="WP_090673821.1">
    <property type="nucleotide sequence ID" value="NZ_FMTT01000026.1"/>
</dbReference>
<gene>
    <name evidence="2" type="ORF">SAMN04487970_102646</name>
</gene>
<dbReference type="STRING" id="624147.SAMN04487970_102646"/>